<dbReference type="KEGG" id="sfic:EIZ62_12230"/>
<keyword evidence="4" id="KW-1185">Reference proteome</keyword>
<organism evidence="3 4">
    <name type="scientific">Streptomyces ficellus</name>
    <dbReference type="NCBI Taxonomy" id="1977088"/>
    <lineage>
        <taxon>Bacteria</taxon>
        <taxon>Bacillati</taxon>
        <taxon>Actinomycetota</taxon>
        <taxon>Actinomycetes</taxon>
        <taxon>Kitasatosporales</taxon>
        <taxon>Streptomycetaceae</taxon>
        <taxon>Streptomyces</taxon>
    </lineage>
</organism>
<feature type="transmembrane region" description="Helical" evidence="1">
    <location>
        <begin position="107"/>
        <end position="125"/>
    </location>
</feature>
<evidence type="ECO:0000256" key="1">
    <source>
        <dbReference type="SAM" id="Phobius"/>
    </source>
</evidence>
<feature type="transmembrane region" description="Helical" evidence="1">
    <location>
        <begin position="137"/>
        <end position="158"/>
    </location>
</feature>
<dbReference type="RefSeq" id="WP_156692716.1">
    <property type="nucleotide sequence ID" value="NZ_CP034279.1"/>
</dbReference>
<dbReference type="Pfam" id="PF14219">
    <property type="entry name" value="DUF4328"/>
    <property type="match status" value="1"/>
</dbReference>
<evidence type="ECO:0000259" key="2">
    <source>
        <dbReference type="Pfam" id="PF14219"/>
    </source>
</evidence>
<dbReference type="Proteomes" id="UP000422572">
    <property type="component" value="Chromosome"/>
</dbReference>
<sequence length="271" mass="28867">MLCTNCGLNTVSTREGLCGVCAVTAPGAPAAPPGVTGSRGGTFLQSPVGLGRAVVVLLCAVAAVDLFAVFTDLRLYGFVSDLAAGTWEGMEEEAERADLLLEWGGRLQVLGIVATGVVFIIWLHRVRKNAAVFAPDVVTSGAGWAIGGWFVPIANLFMPRRIARESWRASTRHPHGAPEKGERATVLNTWWTLWLLTMFTGRAAGALYDRAETVDELVRAARMYVVADTVSTAAALCAALFVHRLTTMQHAKALRGPGPVVAEPMVSSHTQ</sequence>
<name>A0A6I6FMT0_9ACTN</name>
<accession>A0A6I6FMT0</accession>
<feature type="domain" description="DUF4328" evidence="2">
    <location>
        <begin position="91"/>
        <end position="246"/>
    </location>
</feature>
<keyword evidence="1" id="KW-0812">Transmembrane</keyword>
<dbReference type="EMBL" id="CP034279">
    <property type="protein sequence ID" value="QGV78928.1"/>
    <property type="molecule type" value="Genomic_DNA"/>
</dbReference>
<dbReference type="InterPro" id="IPR025565">
    <property type="entry name" value="DUF4328"/>
</dbReference>
<reference evidence="3 4" key="1">
    <citation type="submission" date="2018-12" db="EMBL/GenBank/DDBJ databases">
        <title>Complete genome sequence of Streptomyces ficellus NRRL8067, the producer of ficellomycin, feldamycin and nojirimycin.</title>
        <authorList>
            <person name="Zhang H."/>
            <person name="Yue R."/>
            <person name="Liu Y."/>
            <person name="Li M."/>
            <person name="Mu H."/>
            <person name="Zhang J."/>
        </authorList>
    </citation>
    <scope>NUCLEOTIDE SEQUENCE [LARGE SCALE GENOMIC DNA]</scope>
    <source>
        <strain evidence="3 4">NRRL 8067</strain>
    </source>
</reference>
<evidence type="ECO:0000313" key="3">
    <source>
        <dbReference type="EMBL" id="QGV78928.1"/>
    </source>
</evidence>
<feature type="transmembrane region" description="Helical" evidence="1">
    <location>
        <begin position="50"/>
        <end position="70"/>
    </location>
</feature>
<dbReference type="AlphaFoldDB" id="A0A6I6FMT0"/>
<protein>
    <submittedName>
        <fullName evidence="3">DUF4328 domain-containing protein</fullName>
    </submittedName>
</protein>
<gene>
    <name evidence="3" type="ORF">EIZ62_12230</name>
</gene>
<keyword evidence="1" id="KW-1133">Transmembrane helix</keyword>
<proteinExistence type="predicted"/>
<dbReference type="OrthoDB" id="4174975at2"/>
<keyword evidence="1" id="KW-0472">Membrane</keyword>
<evidence type="ECO:0000313" key="4">
    <source>
        <dbReference type="Proteomes" id="UP000422572"/>
    </source>
</evidence>